<reference evidence="5" key="1">
    <citation type="journal article" date="2023" name="Phytobiomes J">
        <title>Deciphering the key players within the bacterial microbiota associated with aerial crown gall tumors on rhododendron: Insights into the gallobiome.</title>
        <authorList>
            <person name="Kuzmanovic N."/>
            <person name="Nesme J."/>
            <person name="Wolf J."/>
            <person name="Neumann-Schaal M."/>
            <person name="Petersen J."/>
            <person name="Fernandez-Gnecco G."/>
            <person name="Sproeer C."/>
            <person name="Bunk B."/>
            <person name="Overmann J."/>
            <person name="Sorensen S.J."/>
            <person name="Idczak E."/>
            <person name="Smalla K."/>
        </authorList>
    </citation>
    <scope>NUCLEOTIDE SEQUENCE</scope>
    <source>
        <strain evidence="5">Rho-11.1</strain>
    </source>
</reference>
<gene>
    <name evidence="5" type="ORF">RMR22_24740</name>
</gene>
<accession>A0AAW9FPE4</accession>
<dbReference type="Gene3D" id="3.30.360.10">
    <property type="entry name" value="Dihydrodipicolinate Reductase, domain 2"/>
    <property type="match status" value="1"/>
</dbReference>
<dbReference type="AlphaFoldDB" id="A0AAW9FPE4"/>
<dbReference type="InterPro" id="IPR055170">
    <property type="entry name" value="GFO_IDH_MocA-like_dom"/>
</dbReference>
<dbReference type="InterPro" id="IPR000683">
    <property type="entry name" value="Gfo/Idh/MocA-like_OxRdtase_N"/>
</dbReference>
<name>A0AAW9FPE4_9HYPH</name>
<keyword evidence="2" id="KW-0560">Oxidoreductase</keyword>
<dbReference type="EMBL" id="JAVRAF010000019">
    <property type="protein sequence ID" value="MDX8305452.1"/>
    <property type="molecule type" value="Genomic_DNA"/>
</dbReference>
<evidence type="ECO:0000256" key="1">
    <source>
        <dbReference type="ARBA" id="ARBA00010928"/>
    </source>
</evidence>
<organism evidence="5">
    <name type="scientific">Agrobacterium rosae</name>
    <dbReference type="NCBI Taxonomy" id="1972867"/>
    <lineage>
        <taxon>Bacteria</taxon>
        <taxon>Pseudomonadati</taxon>
        <taxon>Pseudomonadota</taxon>
        <taxon>Alphaproteobacteria</taxon>
        <taxon>Hyphomicrobiales</taxon>
        <taxon>Rhizobiaceae</taxon>
        <taxon>Rhizobium/Agrobacterium group</taxon>
        <taxon>Agrobacterium</taxon>
    </lineage>
</organism>
<evidence type="ECO:0000259" key="3">
    <source>
        <dbReference type="Pfam" id="PF01408"/>
    </source>
</evidence>
<sequence>MAETIKWGILATGWIANLFAQDLIQTGHCVAAVGSRSQESADRFAKTFRIATSHGSYEALVSDPCVDIIYIATPHPQHFSAAKLALNAGKHILVEKPFTLNAKEASEIVDLAQAKGLVVLEAMWTRFLPHMHRIREIIADGTIGEIRSITADHRQKLPDDPTHRLNAIDLGGGALLDLGIYPISFAWDILGKPVSIDASAVFRDTGVDAQVATVFRYKSGAIVTTLSSSDSAGPNRASLVGTQGRIEIDRVWYSPTTFRVYDSENNLLETFDGTVEARGMQFQAVEAERLIKGGLLSGDIMPPSESVEIMATLDEIRSAIGLRYPGECL</sequence>
<proteinExistence type="inferred from homology"/>
<dbReference type="PANTHER" id="PTHR22604:SF105">
    <property type="entry name" value="TRANS-1,2-DIHYDROBENZENE-1,2-DIOL DEHYDROGENASE"/>
    <property type="match status" value="1"/>
</dbReference>
<dbReference type="SUPFAM" id="SSF55347">
    <property type="entry name" value="Glyceraldehyde-3-phosphate dehydrogenase-like, C-terminal domain"/>
    <property type="match status" value="1"/>
</dbReference>
<comment type="caution">
    <text evidence="5">The sequence shown here is derived from an EMBL/GenBank/DDBJ whole genome shotgun (WGS) entry which is preliminary data.</text>
</comment>
<evidence type="ECO:0000259" key="4">
    <source>
        <dbReference type="Pfam" id="PF22725"/>
    </source>
</evidence>
<dbReference type="PANTHER" id="PTHR22604">
    <property type="entry name" value="OXIDOREDUCTASES"/>
    <property type="match status" value="1"/>
</dbReference>
<evidence type="ECO:0000313" key="5">
    <source>
        <dbReference type="EMBL" id="MDX8305452.1"/>
    </source>
</evidence>
<dbReference type="InterPro" id="IPR050984">
    <property type="entry name" value="Gfo/Idh/MocA_domain"/>
</dbReference>
<dbReference type="Pfam" id="PF22725">
    <property type="entry name" value="GFO_IDH_MocA_C3"/>
    <property type="match status" value="1"/>
</dbReference>
<dbReference type="Pfam" id="PF01408">
    <property type="entry name" value="GFO_IDH_MocA"/>
    <property type="match status" value="1"/>
</dbReference>
<dbReference type="GO" id="GO:0016491">
    <property type="term" value="F:oxidoreductase activity"/>
    <property type="evidence" value="ECO:0007669"/>
    <property type="project" value="UniProtKB-KW"/>
</dbReference>
<evidence type="ECO:0000256" key="2">
    <source>
        <dbReference type="ARBA" id="ARBA00023002"/>
    </source>
</evidence>
<dbReference type="GO" id="GO:0000166">
    <property type="term" value="F:nucleotide binding"/>
    <property type="evidence" value="ECO:0007669"/>
    <property type="project" value="InterPro"/>
</dbReference>
<dbReference type="SUPFAM" id="SSF51735">
    <property type="entry name" value="NAD(P)-binding Rossmann-fold domains"/>
    <property type="match status" value="1"/>
</dbReference>
<dbReference type="InterPro" id="IPR036291">
    <property type="entry name" value="NAD(P)-bd_dom_sf"/>
</dbReference>
<dbReference type="Gene3D" id="3.40.50.720">
    <property type="entry name" value="NAD(P)-binding Rossmann-like Domain"/>
    <property type="match status" value="1"/>
</dbReference>
<feature type="domain" description="GFO/IDH/MocA-like oxidoreductase" evidence="4">
    <location>
        <begin position="132"/>
        <end position="247"/>
    </location>
</feature>
<comment type="similarity">
    <text evidence="1">Belongs to the Gfo/Idh/MocA family.</text>
</comment>
<feature type="domain" description="Gfo/Idh/MocA-like oxidoreductase N-terminal" evidence="3">
    <location>
        <begin position="5"/>
        <end position="120"/>
    </location>
</feature>
<dbReference type="RefSeq" id="WP_320203614.1">
    <property type="nucleotide sequence ID" value="NZ_CP192782.1"/>
</dbReference>
<protein>
    <submittedName>
        <fullName evidence="5">Gfo/Idh/MocA family oxidoreductase</fullName>
    </submittedName>
</protein>